<dbReference type="Proteomes" id="UP000288168">
    <property type="component" value="Unassembled WGS sequence"/>
</dbReference>
<sequence>MEQKQIKYTDCHPRGKPGVRFPLADAHVDPHNIEARRAHMIAFLRHMELYSEKSWAEARASSIAALSMRLHREGFGKVSTSYFELLVDFGVWRCFFKNENPSPSWPWMVPPQRDDLTQGASPLYAAWLKDQVKQEASKKPEAPNDPATIVAEPAEQVVAAHVAEASTASTSALLPAAEIETKTETTATTEAPARVLPPPQVPSSSRWADEMEVDDDPPALPSGVTLSPPLTRRNGGQWFAPKEPSRSKRLDIWLALNRSDHWVAPICGPFEVLLPEWMDFGALVWGPEGAHFAHMHKELIDEDLVVTWATENGVPKRLIVGFRDDDEGSRTPLCKMDRLGFLFTRVTNWVDDVYDGSTQSLLSHLSLSRNTANESMYQPLKPGSRLCLAWEESRKRQ</sequence>
<reference evidence="2 3" key="1">
    <citation type="submission" date="2017-06" db="EMBL/GenBank/DDBJ databases">
        <title>Comparative genomic analysis of Ambrosia Fusariam Clade fungi.</title>
        <authorList>
            <person name="Stajich J.E."/>
            <person name="Carrillo J."/>
            <person name="Kijimoto T."/>
            <person name="Eskalen A."/>
            <person name="O'Donnell K."/>
            <person name="Kasson M."/>
        </authorList>
    </citation>
    <scope>NUCLEOTIDE SEQUENCE [LARGE SCALE GENOMIC DNA]</scope>
    <source>
        <strain evidence="2 3">NRRL62584</strain>
    </source>
</reference>
<gene>
    <name evidence="2" type="ORF">CEP54_007063</name>
</gene>
<comment type="caution">
    <text evidence="2">The sequence shown here is derived from an EMBL/GenBank/DDBJ whole genome shotgun (WGS) entry which is preliminary data.</text>
</comment>
<feature type="region of interest" description="Disordered" evidence="1">
    <location>
        <begin position="183"/>
        <end position="242"/>
    </location>
</feature>
<dbReference type="OrthoDB" id="5093989at2759"/>
<dbReference type="AlphaFoldDB" id="A0A428Q3Q3"/>
<evidence type="ECO:0000256" key="1">
    <source>
        <dbReference type="SAM" id="MobiDB-lite"/>
    </source>
</evidence>
<evidence type="ECO:0000313" key="2">
    <source>
        <dbReference type="EMBL" id="RSL59910.1"/>
    </source>
</evidence>
<keyword evidence="3" id="KW-1185">Reference proteome</keyword>
<organism evidence="2 3">
    <name type="scientific">Fusarium duplospermum</name>
    <dbReference type="NCBI Taxonomy" id="1325734"/>
    <lineage>
        <taxon>Eukaryota</taxon>
        <taxon>Fungi</taxon>
        <taxon>Dikarya</taxon>
        <taxon>Ascomycota</taxon>
        <taxon>Pezizomycotina</taxon>
        <taxon>Sordariomycetes</taxon>
        <taxon>Hypocreomycetidae</taxon>
        <taxon>Hypocreales</taxon>
        <taxon>Nectriaceae</taxon>
        <taxon>Fusarium</taxon>
        <taxon>Fusarium solani species complex</taxon>
    </lineage>
</organism>
<dbReference type="EMBL" id="NKCI01000062">
    <property type="protein sequence ID" value="RSL59910.1"/>
    <property type="molecule type" value="Genomic_DNA"/>
</dbReference>
<name>A0A428Q3Q3_9HYPO</name>
<protein>
    <submittedName>
        <fullName evidence="2">Uncharacterized protein</fullName>
    </submittedName>
</protein>
<evidence type="ECO:0000313" key="3">
    <source>
        <dbReference type="Proteomes" id="UP000288168"/>
    </source>
</evidence>
<proteinExistence type="predicted"/>
<accession>A0A428Q3Q3</accession>